<sequence length="33" mass="3476">MSTLNVLLAKPDGSVLHGDIENSMIAATPVMLH</sequence>
<protein>
    <submittedName>
        <fullName evidence="1">Uncharacterized protein</fullName>
    </submittedName>
</protein>
<organism evidence="1 2">
    <name type="scientific">Trifolium pratense</name>
    <name type="common">Red clover</name>
    <dbReference type="NCBI Taxonomy" id="57577"/>
    <lineage>
        <taxon>Eukaryota</taxon>
        <taxon>Viridiplantae</taxon>
        <taxon>Streptophyta</taxon>
        <taxon>Embryophyta</taxon>
        <taxon>Tracheophyta</taxon>
        <taxon>Spermatophyta</taxon>
        <taxon>Magnoliopsida</taxon>
        <taxon>eudicotyledons</taxon>
        <taxon>Gunneridae</taxon>
        <taxon>Pentapetalae</taxon>
        <taxon>rosids</taxon>
        <taxon>fabids</taxon>
        <taxon>Fabales</taxon>
        <taxon>Fabaceae</taxon>
        <taxon>Papilionoideae</taxon>
        <taxon>50 kb inversion clade</taxon>
        <taxon>NPAAA clade</taxon>
        <taxon>Hologalegina</taxon>
        <taxon>IRL clade</taxon>
        <taxon>Trifolieae</taxon>
        <taxon>Trifolium</taxon>
    </lineage>
</organism>
<name>A0A2K3LKM2_TRIPR</name>
<accession>A0A2K3LKM2</accession>
<evidence type="ECO:0000313" key="1">
    <source>
        <dbReference type="EMBL" id="PNX79085.1"/>
    </source>
</evidence>
<reference evidence="1 2" key="2">
    <citation type="journal article" date="2017" name="Front. Plant Sci.">
        <title>Gene Classification and Mining of Molecular Markers Useful in Red Clover (Trifolium pratense) Breeding.</title>
        <authorList>
            <person name="Istvanek J."/>
            <person name="Dluhosova J."/>
            <person name="Dluhos P."/>
            <person name="Patkova L."/>
            <person name="Nedelnik J."/>
            <person name="Repkova J."/>
        </authorList>
    </citation>
    <scope>NUCLEOTIDE SEQUENCE [LARGE SCALE GENOMIC DNA]</scope>
    <source>
        <strain evidence="2">cv. Tatra</strain>
        <tissue evidence="1">Young leaves</tissue>
    </source>
</reference>
<dbReference type="AlphaFoldDB" id="A0A2K3LKM2"/>
<gene>
    <name evidence="1" type="ORF">L195_g035068</name>
</gene>
<reference evidence="1 2" key="1">
    <citation type="journal article" date="2014" name="Am. J. Bot.">
        <title>Genome assembly and annotation for red clover (Trifolium pratense; Fabaceae).</title>
        <authorList>
            <person name="Istvanek J."/>
            <person name="Jaros M."/>
            <person name="Krenek A."/>
            <person name="Repkova J."/>
        </authorList>
    </citation>
    <scope>NUCLEOTIDE SEQUENCE [LARGE SCALE GENOMIC DNA]</scope>
    <source>
        <strain evidence="2">cv. Tatra</strain>
        <tissue evidence="1">Young leaves</tissue>
    </source>
</reference>
<dbReference type="EMBL" id="ASHM01035275">
    <property type="protein sequence ID" value="PNX79085.1"/>
    <property type="molecule type" value="Genomic_DNA"/>
</dbReference>
<comment type="caution">
    <text evidence="1">The sequence shown here is derived from an EMBL/GenBank/DDBJ whole genome shotgun (WGS) entry which is preliminary data.</text>
</comment>
<evidence type="ECO:0000313" key="2">
    <source>
        <dbReference type="Proteomes" id="UP000236291"/>
    </source>
</evidence>
<dbReference type="Proteomes" id="UP000236291">
    <property type="component" value="Unassembled WGS sequence"/>
</dbReference>
<proteinExistence type="predicted"/>